<evidence type="ECO:0000256" key="2">
    <source>
        <dbReference type="SAM" id="Phobius"/>
    </source>
</evidence>
<keyword evidence="2" id="KW-1133">Transmembrane helix</keyword>
<keyword evidence="2" id="KW-0472">Membrane</keyword>
<dbReference type="RefSeq" id="WP_305977512.1">
    <property type="nucleotide sequence ID" value="NZ_JAPJDZ010000145.1"/>
</dbReference>
<evidence type="ECO:0000256" key="1">
    <source>
        <dbReference type="SAM" id="MobiDB-lite"/>
    </source>
</evidence>
<feature type="region of interest" description="Disordered" evidence="1">
    <location>
        <begin position="287"/>
        <end position="316"/>
    </location>
</feature>
<feature type="transmembrane region" description="Helical" evidence="2">
    <location>
        <begin position="12"/>
        <end position="33"/>
    </location>
</feature>
<evidence type="ECO:0000313" key="4">
    <source>
        <dbReference type="Proteomes" id="UP001231109"/>
    </source>
</evidence>
<reference evidence="3 4" key="1">
    <citation type="submission" date="2022-11" db="EMBL/GenBank/DDBJ databases">
        <title>Viruses from the air-sea interface of a natural surface slick.</title>
        <authorList>
            <person name="Rahlff J."/>
            <person name="Holmfeldt K."/>
        </authorList>
    </citation>
    <scope>NUCLEOTIDE SEQUENCE [LARGE SCALE GENOMIC DNA]</scope>
    <source>
        <strain evidence="3 4">SMS4</strain>
    </source>
</reference>
<protein>
    <submittedName>
        <fullName evidence="3">Uncharacterized protein</fullName>
    </submittedName>
</protein>
<dbReference type="EMBL" id="JAPJDZ010000145">
    <property type="protein sequence ID" value="MDP5138374.1"/>
    <property type="molecule type" value="Genomic_DNA"/>
</dbReference>
<sequence length="316" mass="36556">MHALTLKFTNLYVPYLLFSILLLVIYNLIRWLLDIKLGAILLTTELLDIWLPMLLPWLCIPLWLKRRITLLRGAGWQKDSYFAYYFVINFSIAGVIAVSQINLVSAPFSLIPLQYVNEALHHPTEQYFDIKAFSVQRSRCHNTQFTNSISTRGGTTYYFHSHYICPFTQSDNVWFAMLYSHSYDANFEDSPRQLEQQRFYAEAKQQFARLDLHQVSYFERLRLSDDLKALQNIIPAAAGQPLVLRARHGPFSQRQGRDYRNTLYAFATAAVVVLIMLLVAKIEPPAQLPINTPGKNKPGQAAKKAKPWRRRKSARN</sequence>
<feature type="compositionally biased region" description="Basic residues" evidence="1">
    <location>
        <begin position="303"/>
        <end position="316"/>
    </location>
</feature>
<keyword evidence="2" id="KW-0812">Transmembrane</keyword>
<accession>A0ABT9I4R0</accession>
<feature type="transmembrane region" description="Helical" evidence="2">
    <location>
        <begin position="84"/>
        <end position="104"/>
    </location>
</feature>
<organism evidence="3 4">
    <name type="scientific">Rheinheimera baltica</name>
    <dbReference type="NCBI Taxonomy" id="67576"/>
    <lineage>
        <taxon>Bacteria</taxon>
        <taxon>Pseudomonadati</taxon>
        <taxon>Pseudomonadota</taxon>
        <taxon>Gammaproteobacteria</taxon>
        <taxon>Chromatiales</taxon>
        <taxon>Chromatiaceae</taxon>
        <taxon>Rheinheimera</taxon>
    </lineage>
</organism>
<name>A0ABT9I4R0_9GAMM</name>
<feature type="transmembrane region" description="Helical" evidence="2">
    <location>
        <begin position="263"/>
        <end position="282"/>
    </location>
</feature>
<evidence type="ECO:0000313" key="3">
    <source>
        <dbReference type="EMBL" id="MDP5138374.1"/>
    </source>
</evidence>
<proteinExistence type="predicted"/>
<feature type="transmembrane region" description="Helical" evidence="2">
    <location>
        <begin position="45"/>
        <end position="64"/>
    </location>
</feature>
<gene>
    <name evidence="3" type="ORF">ORJ04_20710</name>
</gene>
<comment type="caution">
    <text evidence="3">The sequence shown here is derived from an EMBL/GenBank/DDBJ whole genome shotgun (WGS) entry which is preliminary data.</text>
</comment>
<dbReference type="Proteomes" id="UP001231109">
    <property type="component" value="Unassembled WGS sequence"/>
</dbReference>
<keyword evidence="4" id="KW-1185">Reference proteome</keyword>